<reference evidence="1 2" key="1">
    <citation type="submission" date="2021-01" db="EMBL/GenBank/DDBJ databases">
        <title>Genomic Encyclopedia of Type Strains, Phase IV (KMG-IV): sequencing the most valuable type-strain genomes for metagenomic binning, comparative biology and taxonomic classification.</title>
        <authorList>
            <person name="Goeker M."/>
        </authorList>
    </citation>
    <scope>NUCLEOTIDE SEQUENCE [LARGE SCALE GENOMIC DNA]</scope>
    <source>
        <strain evidence="1 2">DSM 105453</strain>
    </source>
</reference>
<keyword evidence="2" id="KW-1185">Reference proteome</keyword>
<accession>A0ABS2R4X2</accession>
<dbReference type="EMBL" id="JAFBFH010000003">
    <property type="protein sequence ID" value="MBM7713671.1"/>
    <property type="molecule type" value="Genomic_DNA"/>
</dbReference>
<name>A0ABS2R4X2_9BACI</name>
<comment type="caution">
    <text evidence="1">The sequence shown here is derived from an EMBL/GenBank/DDBJ whole genome shotgun (WGS) entry which is preliminary data.</text>
</comment>
<organism evidence="1 2">
    <name type="scientific">Siminovitchia thermophila</name>
    <dbReference type="NCBI Taxonomy" id="1245522"/>
    <lineage>
        <taxon>Bacteria</taxon>
        <taxon>Bacillati</taxon>
        <taxon>Bacillota</taxon>
        <taxon>Bacilli</taxon>
        <taxon>Bacillales</taxon>
        <taxon>Bacillaceae</taxon>
        <taxon>Siminovitchia</taxon>
    </lineage>
</organism>
<evidence type="ECO:0000313" key="2">
    <source>
        <dbReference type="Proteomes" id="UP000823485"/>
    </source>
</evidence>
<dbReference type="Proteomes" id="UP000823485">
    <property type="component" value="Unassembled WGS sequence"/>
</dbReference>
<gene>
    <name evidence="1" type="ORF">JOC94_000640</name>
</gene>
<evidence type="ECO:0000313" key="1">
    <source>
        <dbReference type="EMBL" id="MBM7713671.1"/>
    </source>
</evidence>
<protein>
    <submittedName>
        <fullName evidence="1">Uncharacterized protein</fullName>
    </submittedName>
</protein>
<sequence length="84" mass="9746">MRNKRPNFAILKVRQPSSSPIQTVLSALDSHQILPLKRLAGLEALRLHHRRSGISPRPEDESYIVVRCHYTIKNDLCEVKYLDR</sequence>
<proteinExistence type="predicted"/>